<name>A0A444G2L3_ENSVE</name>
<dbReference type="AlphaFoldDB" id="A0A444G2L3"/>
<dbReference type="InterPro" id="IPR009060">
    <property type="entry name" value="UBA-like_sf"/>
</dbReference>
<dbReference type="Proteomes" id="UP000287651">
    <property type="component" value="Unassembled WGS sequence"/>
</dbReference>
<dbReference type="InterPro" id="IPR015940">
    <property type="entry name" value="UBA"/>
</dbReference>
<comment type="caution">
    <text evidence="1">The sequence shown here is derived from an EMBL/GenBank/DDBJ whole genome shotgun (WGS) entry which is preliminary data.</text>
</comment>
<organism evidence="1 2">
    <name type="scientific">Ensete ventricosum</name>
    <name type="common">Abyssinian banana</name>
    <name type="synonym">Musa ensete</name>
    <dbReference type="NCBI Taxonomy" id="4639"/>
    <lineage>
        <taxon>Eukaryota</taxon>
        <taxon>Viridiplantae</taxon>
        <taxon>Streptophyta</taxon>
        <taxon>Embryophyta</taxon>
        <taxon>Tracheophyta</taxon>
        <taxon>Spermatophyta</taxon>
        <taxon>Magnoliopsida</taxon>
        <taxon>Liliopsida</taxon>
        <taxon>Zingiberales</taxon>
        <taxon>Musaceae</taxon>
        <taxon>Ensete</taxon>
    </lineage>
</organism>
<gene>
    <name evidence="1" type="ORF">B296_00000385</name>
</gene>
<evidence type="ECO:0000313" key="1">
    <source>
        <dbReference type="EMBL" id="RRT85001.1"/>
    </source>
</evidence>
<sequence>MNGGPSGFRKRISPFHIFILFSVILSLLLEILALAYLKASFFTALQGSYPSAPRIPVTEPSETSVATLVSMGFDRDSAIQALVLARNDINTATNMLLESQSR</sequence>
<dbReference type="SMART" id="SM00165">
    <property type="entry name" value="UBA"/>
    <property type="match status" value="1"/>
</dbReference>
<dbReference type="Pfam" id="PF00627">
    <property type="entry name" value="UBA"/>
    <property type="match status" value="1"/>
</dbReference>
<dbReference type="Gene3D" id="1.10.8.10">
    <property type="entry name" value="DNA helicase RuvA subunit, C-terminal domain"/>
    <property type="match status" value="1"/>
</dbReference>
<reference evidence="1 2" key="1">
    <citation type="journal article" date="2014" name="Agronomy (Basel)">
        <title>A Draft Genome Sequence for Ensete ventricosum, the Drought-Tolerant Tree Against Hunger.</title>
        <authorList>
            <person name="Harrison J."/>
            <person name="Moore K.A."/>
            <person name="Paszkiewicz K."/>
            <person name="Jones T."/>
            <person name="Grant M."/>
            <person name="Ambacheew D."/>
            <person name="Muzemil S."/>
            <person name="Studholme D.J."/>
        </authorList>
    </citation>
    <scope>NUCLEOTIDE SEQUENCE [LARGE SCALE GENOMIC DNA]</scope>
</reference>
<dbReference type="EMBL" id="AMZH03000195">
    <property type="protein sequence ID" value="RRT85001.1"/>
    <property type="molecule type" value="Genomic_DNA"/>
</dbReference>
<evidence type="ECO:0000313" key="2">
    <source>
        <dbReference type="Proteomes" id="UP000287651"/>
    </source>
</evidence>
<proteinExistence type="predicted"/>
<dbReference type="PROSITE" id="PS50030">
    <property type="entry name" value="UBA"/>
    <property type="match status" value="1"/>
</dbReference>
<accession>A0A444G2L3</accession>
<protein>
    <submittedName>
        <fullName evidence="1">Uncharacterized protein</fullName>
    </submittedName>
</protein>
<dbReference type="SUPFAM" id="SSF46934">
    <property type="entry name" value="UBA-like"/>
    <property type="match status" value="1"/>
</dbReference>